<accession>A0A6L9UH27</accession>
<protein>
    <submittedName>
        <fullName evidence="1">Uncharacterized protein</fullName>
    </submittedName>
</protein>
<gene>
    <name evidence="1" type="ORF">GR212_34225</name>
</gene>
<sequence length="138" mass="15734">MELKTPATWGDIETTSDGMLVLHNRPERMRVDGDLVWYGSTIEIRIYRALDPRPTIDNASRFWKVRLGSPQDPLIAELIVANGVRPTKEREAQQVFRSLRLTGDPASIVWPRQEDQGIALRRVVPPHGSNIARDFESF</sequence>
<name>A0A6L9UH27_9HYPH</name>
<reference evidence="1 2" key="1">
    <citation type="submission" date="2019-12" db="EMBL/GenBank/DDBJ databases">
        <title>Rhizobium genotypes associated with high levels of biological nitrogen fixation by grain legumes in a temperate-maritime cropping system.</title>
        <authorList>
            <person name="Maluk M."/>
            <person name="Francesc Ferrando Molina F."/>
            <person name="Lopez Del Egido L."/>
            <person name="Lafos M."/>
            <person name="Langarica-Fuentes A."/>
            <person name="Gebre Yohannes G."/>
            <person name="Young M.W."/>
            <person name="Martin P."/>
            <person name="Gantlett R."/>
            <person name="Kenicer G."/>
            <person name="Hawes C."/>
            <person name="Begg G.S."/>
            <person name="Quilliam R.S."/>
            <person name="Squire G.R."/>
            <person name="Poole P.S."/>
            <person name="Young P.W."/>
            <person name="Iannetta P.M."/>
            <person name="James E.K."/>
        </authorList>
    </citation>
    <scope>NUCLEOTIDE SEQUENCE [LARGE SCALE GENOMIC DNA]</scope>
    <source>
        <strain evidence="1 2">JHI1118</strain>
    </source>
</reference>
<dbReference type="AlphaFoldDB" id="A0A6L9UH27"/>
<comment type="caution">
    <text evidence="1">The sequence shown here is derived from an EMBL/GenBank/DDBJ whole genome shotgun (WGS) entry which is preliminary data.</text>
</comment>
<proteinExistence type="predicted"/>
<evidence type="ECO:0000313" key="2">
    <source>
        <dbReference type="Proteomes" id="UP000483035"/>
    </source>
</evidence>
<dbReference type="EMBL" id="WUEY01000034">
    <property type="protein sequence ID" value="NEI74601.1"/>
    <property type="molecule type" value="Genomic_DNA"/>
</dbReference>
<evidence type="ECO:0000313" key="1">
    <source>
        <dbReference type="EMBL" id="NEI74601.1"/>
    </source>
</evidence>
<dbReference type="Proteomes" id="UP000483035">
    <property type="component" value="Unassembled WGS sequence"/>
</dbReference>
<organism evidence="1 2">
    <name type="scientific">Rhizobium lusitanum</name>
    <dbReference type="NCBI Taxonomy" id="293958"/>
    <lineage>
        <taxon>Bacteria</taxon>
        <taxon>Pseudomonadati</taxon>
        <taxon>Pseudomonadota</taxon>
        <taxon>Alphaproteobacteria</taxon>
        <taxon>Hyphomicrobiales</taxon>
        <taxon>Rhizobiaceae</taxon>
        <taxon>Rhizobium/Agrobacterium group</taxon>
        <taxon>Rhizobium</taxon>
    </lineage>
</organism>
<dbReference type="RefSeq" id="WP_163994026.1">
    <property type="nucleotide sequence ID" value="NZ_WUEY01000034.1"/>
</dbReference>